<comment type="caution">
    <text evidence="1">The sequence shown here is derived from an EMBL/GenBank/DDBJ whole genome shotgun (WGS) entry which is preliminary data.</text>
</comment>
<organism evidence="1 2">
    <name type="scientific">Robertmurraya yapensis</name>
    <name type="common">ex Hitch et al 2024</name>
    <dbReference type="NCBI Taxonomy" id="3133160"/>
    <lineage>
        <taxon>Bacteria</taxon>
        <taxon>Bacillati</taxon>
        <taxon>Bacillota</taxon>
        <taxon>Bacilli</taxon>
        <taxon>Bacillales</taxon>
        <taxon>Bacillaceae</taxon>
        <taxon>Robertmurraya</taxon>
    </lineage>
</organism>
<sequence>MGYRNNNNNVMGASYNKGNGDVMGAGYNKGYNNNVMGESDNHDYNNVMGARNSKRSGNNNVMGASDNNRGRCCDHDRVEEIVSPTRQIVNTRTKTRTVRRIHPVEVINVNRTVVRNENFFPVTQRTVNETVEENFDCGSDLNNPNCRRNGGGGGLFSL</sequence>
<accession>A0ACC6SDE5</accession>
<proteinExistence type="predicted"/>
<reference evidence="1" key="1">
    <citation type="submission" date="2024-03" db="EMBL/GenBank/DDBJ databases">
        <title>Human intestinal bacterial collection.</title>
        <authorList>
            <person name="Pauvert C."/>
            <person name="Hitch T.C.A."/>
            <person name="Clavel T."/>
        </authorList>
    </citation>
    <scope>NUCLEOTIDE SEQUENCE</scope>
    <source>
        <strain evidence="1">CLA-AA-H227</strain>
    </source>
</reference>
<keyword evidence="2" id="KW-1185">Reference proteome</keyword>
<dbReference type="Proteomes" id="UP001439875">
    <property type="component" value="Unassembled WGS sequence"/>
</dbReference>
<name>A0ACC6SDE5_9BACI</name>
<protein>
    <submittedName>
        <fullName evidence="1">CotD family spore coat protein</fullName>
    </submittedName>
</protein>
<evidence type="ECO:0000313" key="1">
    <source>
        <dbReference type="EMBL" id="MEQ2527980.1"/>
    </source>
</evidence>
<gene>
    <name evidence="1" type="ORF">WMO40_14835</name>
</gene>
<evidence type="ECO:0000313" key="2">
    <source>
        <dbReference type="Proteomes" id="UP001439875"/>
    </source>
</evidence>
<dbReference type="EMBL" id="JBBMEW010000013">
    <property type="protein sequence ID" value="MEQ2527980.1"/>
    <property type="molecule type" value="Genomic_DNA"/>
</dbReference>